<reference evidence="2 3" key="1">
    <citation type="journal article" date="2024" name="J Genomics">
        <title>Draft genome sequencing and assembly of Favolaschia claudopus CIRM-BRFM 2984 isolated from oak limbs.</title>
        <authorList>
            <person name="Navarro D."/>
            <person name="Drula E."/>
            <person name="Chaduli D."/>
            <person name="Cazenave R."/>
            <person name="Ahrendt S."/>
            <person name="Wang J."/>
            <person name="Lipzen A."/>
            <person name="Daum C."/>
            <person name="Barry K."/>
            <person name="Grigoriev I.V."/>
            <person name="Favel A."/>
            <person name="Rosso M.N."/>
            <person name="Martin F."/>
        </authorList>
    </citation>
    <scope>NUCLEOTIDE SEQUENCE [LARGE SCALE GENOMIC DNA]</scope>
    <source>
        <strain evidence="2 3">CIRM-BRFM 2984</strain>
    </source>
</reference>
<feature type="compositionally biased region" description="Low complexity" evidence="1">
    <location>
        <begin position="587"/>
        <end position="617"/>
    </location>
</feature>
<sequence length="1140" mass="122582">MANVTPSPAIIPDSEADESRVYFGAFKSPEKKYLAAASLAVPKPQTPSPLRRSPRLSSPIPGAILDADTPQDANFDEQDTDHQDGDFSRSRSGTPDNDRWQGDEPSSVLATRIARAHDNPSPPPAPHDQDFDSAPSTPPIYHPHPIPFVLPIPDSPSPRSRNGSPLVALPRQSNAQQDLISFDSFSTSIDLTRTQPVASTSSAPHPQPHIPSVDELLTSWSPSARNIPTPSVSPCPSDTEGDDAKGKRRADGDLTSEAAEEQRVAEALILPATDADVAPSILSAPSDVIMIETHSVDNDAVRTTPLRRSTRPRRSTTPHLVPLPSSDDESPSRPNLTPLAKKRKKAPERSPLVPLDTDGQSHPAHMTGGSPVTESDREMEKRREREERKQAKAKATGQTVFHRQLGSLSPGSANVLTQLLPQSGPSPLREPEELQHPFSFSVFSANPAPSGSVPTSSPIRASPARVRPGSPTRVQFQMPSLDDPNATPARRIPVEQPSVLPPLSPPQRGNQLFTRTGDSRAGISSRTPVFNIPAQDSPARRVNINVVPPSESQSKYQGMRFGSPTRAMSRERSGSVEPRPPWNTTGPATASSSLKAPSSASLSSPSRSTSPRLPSAPIRQGKLPFPVPLTPSGSGTSLKSAEKVLSPSKASSPPPSPALGVIKIPRSNLKQPTSRIPRIGTKPYARPAAAKSAGDKAAKLSVAPAPKAVVAREPLSRTIKVARTGSGSSSDDAKPPTAGPSNLKRKRVASPQSQRPIVLIRQVPSKPAPPKAPTVQTAPSPLKRPPSPVKKPVVTKFRMVDLHARPPEPESKMPEPDVNMASESTSEVVTIEALPSSPIAPVEESLNALQPPLSSPEISQAGTADGGSVRRTTRVRKSVFPQAVGPSAPLPSRRKPSFEQQPVGSGVFAGMSAVALRALTSSNTTRNQRYLAAKLETEVIRKEGARPESPAPKMRTIAQREQDAKGSNRRERAARRARRVDDPFSENEWTSDLDQSMTDTDVDSSPVRRHKLGPGDEEEYQTPKVNGTKRERSNSMGEDAVEKKRVKWDRGLSTAVYLDEVEPRTKARSQEIAIIKKGCLTPAAKAIRLDPLGNHPNAESPLKDLVEENVVVKRFVYDTDEVVAPLNVVKNTRSKSKKKS</sequence>
<feature type="compositionally biased region" description="Basic and acidic residues" evidence="1">
    <location>
        <begin position="958"/>
        <end position="971"/>
    </location>
</feature>
<feature type="compositionally biased region" description="Basic and acidic residues" evidence="1">
    <location>
        <begin position="798"/>
        <end position="815"/>
    </location>
</feature>
<accession>A0AAW0AQW1</accession>
<feature type="compositionally biased region" description="Basic and acidic residues" evidence="1">
    <location>
        <begin position="374"/>
        <end position="390"/>
    </location>
</feature>
<feature type="region of interest" description="Disordered" evidence="1">
    <location>
        <begin position="940"/>
        <end position="1044"/>
    </location>
</feature>
<feature type="compositionally biased region" description="Pro residues" evidence="1">
    <location>
        <begin position="136"/>
        <end position="156"/>
    </location>
</feature>
<feature type="compositionally biased region" description="Polar residues" evidence="1">
    <location>
        <begin position="193"/>
        <end position="204"/>
    </location>
</feature>
<feature type="region of interest" description="Disordered" evidence="1">
    <location>
        <begin position="193"/>
        <end position="261"/>
    </location>
</feature>
<feature type="compositionally biased region" description="Polar residues" evidence="1">
    <location>
        <begin position="441"/>
        <end position="459"/>
    </location>
</feature>
<keyword evidence="3" id="KW-1185">Reference proteome</keyword>
<proteinExistence type="predicted"/>
<feature type="compositionally biased region" description="Polar residues" evidence="1">
    <location>
        <begin position="396"/>
        <end position="409"/>
    </location>
</feature>
<feature type="region of interest" description="Disordered" evidence="1">
    <location>
        <begin position="293"/>
        <end position="409"/>
    </location>
</feature>
<evidence type="ECO:0000313" key="2">
    <source>
        <dbReference type="EMBL" id="KAK7014880.1"/>
    </source>
</evidence>
<comment type="caution">
    <text evidence="2">The sequence shown here is derived from an EMBL/GenBank/DDBJ whole genome shotgun (WGS) entry which is preliminary data.</text>
</comment>
<dbReference type="AlphaFoldDB" id="A0AAW0AQW1"/>
<feature type="region of interest" description="Disordered" evidence="1">
    <location>
        <begin position="843"/>
        <end position="904"/>
    </location>
</feature>
<feature type="compositionally biased region" description="Low complexity" evidence="1">
    <location>
        <begin position="48"/>
        <end position="59"/>
    </location>
</feature>
<feature type="region of interest" description="Disordered" evidence="1">
    <location>
        <begin position="441"/>
        <end position="829"/>
    </location>
</feature>
<feature type="region of interest" description="Disordered" evidence="1">
    <location>
        <begin position="38"/>
        <end position="172"/>
    </location>
</feature>
<gene>
    <name evidence="2" type="ORF">R3P38DRAFT_1416261</name>
</gene>
<name>A0AAW0AQW1_9AGAR</name>
<feature type="compositionally biased region" description="Polar residues" evidence="1">
    <location>
        <begin position="415"/>
        <end position="425"/>
    </location>
</feature>
<feature type="compositionally biased region" description="Basic and acidic residues" evidence="1">
    <location>
        <begin position="80"/>
        <end position="89"/>
    </location>
</feature>
<organism evidence="2 3">
    <name type="scientific">Favolaschia claudopus</name>
    <dbReference type="NCBI Taxonomy" id="2862362"/>
    <lineage>
        <taxon>Eukaryota</taxon>
        <taxon>Fungi</taxon>
        <taxon>Dikarya</taxon>
        <taxon>Basidiomycota</taxon>
        <taxon>Agaricomycotina</taxon>
        <taxon>Agaricomycetes</taxon>
        <taxon>Agaricomycetidae</taxon>
        <taxon>Agaricales</taxon>
        <taxon>Marasmiineae</taxon>
        <taxon>Mycenaceae</taxon>
        <taxon>Favolaschia</taxon>
    </lineage>
</organism>
<dbReference type="EMBL" id="JAWWNJ010000055">
    <property type="protein sequence ID" value="KAK7014880.1"/>
    <property type="molecule type" value="Genomic_DNA"/>
</dbReference>
<evidence type="ECO:0000256" key="1">
    <source>
        <dbReference type="SAM" id="MobiDB-lite"/>
    </source>
</evidence>
<feature type="compositionally biased region" description="Polar residues" evidence="1">
    <location>
        <begin position="508"/>
        <end position="528"/>
    </location>
</feature>
<feature type="region of interest" description="Disordered" evidence="1">
    <location>
        <begin position="415"/>
        <end position="434"/>
    </location>
</feature>
<protein>
    <submittedName>
        <fullName evidence="2">Uncharacterized protein</fullName>
    </submittedName>
</protein>
<feature type="compositionally biased region" description="Polar residues" evidence="1">
    <location>
        <begin position="218"/>
        <end position="236"/>
    </location>
</feature>
<feature type="compositionally biased region" description="Basic and acidic residues" evidence="1">
    <location>
        <begin position="242"/>
        <end position="252"/>
    </location>
</feature>
<evidence type="ECO:0000313" key="3">
    <source>
        <dbReference type="Proteomes" id="UP001362999"/>
    </source>
</evidence>
<dbReference type="Proteomes" id="UP001362999">
    <property type="component" value="Unassembled WGS sequence"/>
</dbReference>